<keyword evidence="1" id="KW-0813">Transport</keyword>
<feature type="transmembrane region" description="Helical" evidence="1">
    <location>
        <begin position="109"/>
        <end position="130"/>
    </location>
</feature>
<evidence type="ECO:0000256" key="1">
    <source>
        <dbReference type="HAMAP-Rule" id="MF_02088"/>
    </source>
</evidence>
<comment type="subcellular location">
    <subcellularLocation>
        <location evidence="1">Cell membrane</location>
        <topology evidence="1">Multi-pass membrane protein</topology>
    </subcellularLocation>
</comment>
<feature type="transmembrane region" description="Helical" evidence="1">
    <location>
        <begin position="67"/>
        <end position="89"/>
    </location>
</feature>
<dbReference type="PANTHER" id="PTHR34300">
    <property type="entry name" value="QUEUOSINE PRECURSOR TRANSPORTER-RELATED"/>
    <property type="match status" value="1"/>
</dbReference>
<dbReference type="GO" id="GO:0005886">
    <property type="term" value="C:plasma membrane"/>
    <property type="evidence" value="ECO:0007669"/>
    <property type="project" value="UniProtKB-SubCell"/>
</dbReference>
<evidence type="ECO:0000313" key="3">
    <source>
        <dbReference type="Proteomes" id="UP000470875"/>
    </source>
</evidence>
<name>A0A6N7VQC4_9ACTO</name>
<dbReference type="AlphaFoldDB" id="A0A6N7VQC4"/>
<feature type="transmembrane region" description="Helical" evidence="1">
    <location>
        <begin position="142"/>
        <end position="169"/>
    </location>
</feature>
<organism evidence="2 3">
    <name type="scientific">Scrofimicrobium canadense</name>
    <dbReference type="NCBI Taxonomy" id="2652290"/>
    <lineage>
        <taxon>Bacteria</taxon>
        <taxon>Bacillati</taxon>
        <taxon>Actinomycetota</taxon>
        <taxon>Actinomycetes</taxon>
        <taxon>Actinomycetales</taxon>
        <taxon>Actinomycetaceae</taxon>
        <taxon>Scrofimicrobium</taxon>
    </lineage>
</organism>
<feature type="transmembrane region" description="Helical" evidence="1">
    <location>
        <begin position="181"/>
        <end position="203"/>
    </location>
</feature>
<keyword evidence="1" id="KW-1133">Transmembrane helix</keyword>
<keyword evidence="3" id="KW-1185">Reference proteome</keyword>
<comment type="similarity">
    <text evidence="1">Belongs to the vitamin uptake transporter (VUT/ECF) (TC 2.A.88) family. Q precursor transporter subfamily.</text>
</comment>
<dbReference type="HAMAP" id="MF_02088">
    <property type="entry name" value="Q_prec_transport"/>
    <property type="match status" value="1"/>
</dbReference>
<dbReference type="GO" id="GO:0022857">
    <property type="term" value="F:transmembrane transporter activity"/>
    <property type="evidence" value="ECO:0007669"/>
    <property type="project" value="UniProtKB-UniRule"/>
</dbReference>
<feature type="transmembrane region" description="Helical" evidence="1">
    <location>
        <begin position="37"/>
        <end position="55"/>
    </location>
</feature>
<keyword evidence="1" id="KW-1003">Cell membrane</keyword>
<dbReference type="Proteomes" id="UP000470875">
    <property type="component" value="Unassembled WGS sequence"/>
</dbReference>
<sequence length="212" mass="23377">MSKSNPRLYDLIAISFVAFLLIANVAATKLFSIGSLIFDGGAVLFPLTYVLGDVLAEVYGFARARRVIVIGFVMSAVASLTFFVVQLLPPAPGYENQEAFEAILGFVPRIVLASLVAYLVGQLLNAYVLVSIKKRWGERRLWVRLLGSSIVGEAADTAIFCTIAFYGVLTGWDFVNYLVVGYAYKMLVEILFLPLLYPAIAAVRKRELSYDK</sequence>
<comment type="function">
    <text evidence="1">Involved in the import of queuosine (Q) precursors, required for Q precursor salvage.</text>
</comment>
<dbReference type="EMBL" id="VULO01000004">
    <property type="protein sequence ID" value="MSS83944.1"/>
    <property type="molecule type" value="Genomic_DNA"/>
</dbReference>
<dbReference type="NCBIfam" id="TIGR00697">
    <property type="entry name" value="queuosine precursor transporter"/>
    <property type="match status" value="1"/>
</dbReference>
<keyword evidence="1" id="KW-0472">Membrane</keyword>
<dbReference type="RefSeq" id="WP_318656517.1">
    <property type="nucleotide sequence ID" value="NZ_VULO01000004.1"/>
</dbReference>
<keyword evidence="1" id="KW-0812">Transmembrane</keyword>
<dbReference type="PANTHER" id="PTHR34300:SF2">
    <property type="entry name" value="QUEUOSINE PRECURSOR TRANSPORTER-RELATED"/>
    <property type="match status" value="1"/>
</dbReference>
<accession>A0A6N7VQC4</accession>
<dbReference type="Pfam" id="PF02592">
    <property type="entry name" value="Vut_1"/>
    <property type="match status" value="1"/>
</dbReference>
<comment type="caution">
    <text evidence="2">The sequence shown here is derived from an EMBL/GenBank/DDBJ whole genome shotgun (WGS) entry which is preliminary data.</text>
</comment>
<proteinExistence type="inferred from homology"/>
<evidence type="ECO:0000313" key="2">
    <source>
        <dbReference type="EMBL" id="MSS83944.1"/>
    </source>
</evidence>
<protein>
    <recommendedName>
        <fullName evidence="1">Probable queuosine precursor transporter</fullName>
        <shortName evidence="1">Q precursor transporter</shortName>
    </recommendedName>
</protein>
<gene>
    <name evidence="2" type="ORF">FYJ24_04025</name>
</gene>
<dbReference type="InterPro" id="IPR003744">
    <property type="entry name" value="YhhQ"/>
</dbReference>
<reference evidence="2 3" key="1">
    <citation type="submission" date="2019-08" db="EMBL/GenBank/DDBJ databases">
        <title>In-depth cultivation of the pig gut microbiome towards novel bacterial diversity and tailored functional studies.</title>
        <authorList>
            <person name="Wylensek D."/>
            <person name="Hitch T.C.A."/>
            <person name="Clavel T."/>
        </authorList>
    </citation>
    <scope>NUCLEOTIDE SEQUENCE [LARGE SCALE GENOMIC DNA]</scope>
    <source>
        <strain evidence="2 3">WB03_NA08</strain>
    </source>
</reference>